<gene>
    <name evidence="1" type="ORF">HUE88_02145</name>
</gene>
<name>A0A7S7LW22_9BACT</name>
<evidence type="ECO:0000313" key="2">
    <source>
        <dbReference type="Proteomes" id="UP000593994"/>
    </source>
</evidence>
<accession>A0A7S7LW22</accession>
<sequence length="182" mass="20943">MSYYLFGYGSIMSPKSASRGMKKVLQKDDFTHVVLNGYVRTWTAAESLFFEQTQKESIGVFLNLSEKIGKKANGVLIPISEKELEHMKKREKNYDCVDVTNKIETSLENISVFTFITPLERQAKTGMPNAYIPAKYIDILQDAFDTWGEDFENSYKSTTEDMNFTLMQGPYRFVDAQQQEHV</sequence>
<proteinExistence type="predicted"/>
<reference evidence="1 2" key="1">
    <citation type="submission" date="2020-05" db="EMBL/GenBank/DDBJ databases">
        <title>Sulfurimonas marisnigri, sp. nov., and Sulfurimonas baltica, sp. nov., manganese oxide reducing chemolithoautotrophs of the class Epsilonproteobacteria isolated from the pelagic redoxclines of the Black and Baltic Seas and emended description of the genus Sulfurimonas.</title>
        <authorList>
            <person name="Henkel J.V."/>
            <person name="Laudan C."/>
            <person name="Werner J."/>
            <person name="Neu T."/>
            <person name="Plewe S."/>
            <person name="Sproer C."/>
            <person name="Bunk B."/>
            <person name="Schulz-Vogt H.N."/>
        </authorList>
    </citation>
    <scope>NUCLEOTIDE SEQUENCE [LARGE SCALE GENOMIC DNA]</scope>
    <source>
        <strain evidence="1 2">GD2</strain>
    </source>
</reference>
<dbReference type="EMBL" id="CP054492">
    <property type="protein sequence ID" value="QOY52516.1"/>
    <property type="molecule type" value="Genomic_DNA"/>
</dbReference>
<dbReference type="Gene3D" id="3.10.490.10">
    <property type="entry name" value="Gamma-glutamyl cyclotransferase-like"/>
    <property type="match status" value="1"/>
</dbReference>
<dbReference type="KEGG" id="sbal:HUE88_02145"/>
<organism evidence="1 2">
    <name type="scientific">Candidatus Sulfurimonas baltica</name>
    <dbReference type="NCBI Taxonomy" id="2740404"/>
    <lineage>
        <taxon>Bacteria</taxon>
        <taxon>Pseudomonadati</taxon>
        <taxon>Campylobacterota</taxon>
        <taxon>Epsilonproteobacteria</taxon>
        <taxon>Campylobacterales</taxon>
        <taxon>Sulfurimonadaceae</taxon>
        <taxon>Sulfurimonas</taxon>
    </lineage>
</organism>
<keyword evidence="2" id="KW-1185">Reference proteome</keyword>
<dbReference type="Proteomes" id="UP000593994">
    <property type="component" value="Chromosome"/>
</dbReference>
<dbReference type="AlphaFoldDB" id="A0A7S7LW22"/>
<evidence type="ECO:0000313" key="1">
    <source>
        <dbReference type="EMBL" id="QOY52516.1"/>
    </source>
</evidence>
<evidence type="ECO:0008006" key="3">
    <source>
        <dbReference type="Google" id="ProtNLM"/>
    </source>
</evidence>
<dbReference type="RefSeq" id="WP_194370622.1">
    <property type="nucleotide sequence ID" value="NZ_CP054492.1"/>
</dbReference>
<protein>
    <recommendedName>
        <fullName evidence="3">Gamma-glutamylcyclotransferase</fullName>
    </recommendedName>
</protein>